<evidence type="ECO:0000313" key="9">
    <source>
        <dbReference type="EMBL" id="MBB3117712.1"/>
    </source>
</evidence>
<keyword evidence="6" id="KW-0472">Membrane</keyword>
<dbReference type="CDD" id="cd19411">
    <property type="entry name" value="MCP2201-like_sensor"/>
    <property type="match status" value="1"/>
</dbReference>
<feature type="region of interest" description="Disordered" evidence="5">
    <location>
        <begin position="532"/>
        <end position="588"/>
    </location>
</feature>
<feature type="domain" description="HAMP" evidence="8">
    <location>
        <begin position="213"/>
        <end position="266"/>
    </location>
</feature>
<dbReference type="RefSeq" id="WP_183439682.1">
    <property type="nucleotide sequence ID" value="NZ_JACHXD010000002.1"/>
</dbReference>
<dbReference type="InterPro" id="IPR051310">
    <property type="entry name" value="MCP_chemotaxis"/>
</dbReference>
<dbReference type="Proteomes" id="UP000541535">
    <property type="component" value="Unassembled WGS sequence"/>
</dbReference>
<evidence type="ECO:0000256" key="5">
    <source>
        <dbReference type="SAM" id="MobiDB-lite"/>
    </source>
</evidence>
<keyword evidence="6" id="KW-0812">Transmembrane</keyword>
<dbReference type="GO" id="GO:0007165">
    <property type="term" value="P:signal transduction"/>
    <property type="evidence" value="ECO:0007669"/>
    <property type="project" value="UniProtKB-KW"/>
</dbReference>
<dbReference type="InterPro" id="IPR024478">
    <property type="entry name" value="HlyB_4HB_MCP"/>
</dbReference>
<dbReference type="PANTHER" id="PTHR43531:SF14">
    <property type="entry name" value="METHYL-ACCEPTING CHEMOTAXIS PROTEIN I-RELATED"/>
    <property type="match status" value="1"/>
</dbReference>
<reference evidence="9 10" key="1">
    <citation type="submission" date="2020-08" db="EMBL/GenBank/DDBJ databases">
        <title>Genomic Encyclopedia of Type Strains, Phase III (KMG-III): the genomes of soil and plant-associated and newly described type strains.</title>
        <authorList>
            <person name="Whitman W."/>
        </authorList>
    </citation>
    <scope>NUCLEOTIDE SEQUENCE [LARGE SCALE GENOMIC DNA]</scope>
    <source>
        <strain evidence="9 10">CECT 8897</strain>
    </source>
</reference>
<keyword evidence="4" id="KW-0807">Transducer</keyword>
<evidence type="ECO:0000259" key="8">
    <source>
        <dbReference type="PROSITE" id="PS50885"/>
    </source>
</evidence>
<gene>
    <name evidence="9" type="ORF">FHS03_000738</name>
</gene>
<evidence type="ECO:0000256" key="4">
    <source>
        <dbReference type="PROSITE-ProRule" id="PRU00284"/>
    </source>
</evidence>
<protein>
    <submittedName>
        <fullName evidence="9">Methyl-accepting chemotaxis protein</fullName>
    </submittedName>
</protein>
<dbReference type="GO" id="GO:0005886">
    <property type="term" value="C:plasma membrane"/>
    <property type="evidence" value="ECO:0007669"/>
    <property type="project" value="TreeGrafter"/>
</dbReference>
<dbReference type="PANTHER" id="PTHR43531">
    <property type="entry name" value="PROTEIN ICFG"/>
    <property type="match status" value="1"/>
</dbReference>
<dbReference type="SUPFAM" id="SSF58104">
    <property type="entry name" value="Methyl-accepting chemotaxis protein (MCP) signaling domain"/>
    <property type="match status" value="1"/>
</dbReference>
<evidence type="ECO:0000256" key="2">
    <source>
        <dbReference type="ARBA" id="ARBA00022481"/>
    </source>
</evidence>
<keyword evidence="10" id="KW-1185">Reference proteome</keyword>
<dbReference type="CDD" id="cd06225">
    <property type="entry name" value="HAMP"/>
    <property type="match status" value="1"/>
</dbReference>
<dbReference type="Pfam" id="PF00015">
    <property type="entry name" value="MCPsignal"/>
    <property type="match status" value="1"/>
</dbReference>
<dbReference type="GO" id="GO:0006935">
    <property type="term" value="P:chemotaxis"/>
    <property type="evidence" value="ECO:0007669"/>
    <property type="project" value="InterPro"/>
</dbReference>
<sequence>MSFLSNMRIAARLAAGFAIVLLLAACATGYALIHARDTAAATREMMAKPLTKERIVSDWYVLIYSAVARTALIARSSDETLGTTFADVIAASTKKGGELLKTVEGMLESEEEKAIFKDALKLRVVYQDAKTKITEARKGGDAAAAERMYKDVFSPAADAYQNKVQALLAFQRKAIDDTAHAIDDANTRSTRLVLILGVLLLAAGAAGAYAISRSITVPLSSALNIANTVADGDLTLSFPDKHARDEIGDLMVALKTMNDSLRRVVSEVQTGTHTIATASSEIASGNLDLSSRTEEQASSLEETASSMEELTSTVRQNADNAQQANQLAQAASDVAARGGDIVGQVVSTMGSIDASARKIVDIIGTIDGIAFQTNILALNAAVEAARAGEQGRGFAVVASEVRNLAARSAAAAKEIKELIGNSVEQVDIGARLVQQAGSTMGEVVDSVRRVSDVIAEITAASREQSIGIDQVNEAITQMDQVTQQNAALVEEAAAAAASMQEQAANLAAVASSFKLGSDGAPYRASAPAAVVSKPAKPVAPARPTIAAPARSKPKPAAASNAGGSAKPATRSAAKAAPVNTADGEWEEF</sequence>
<evidence type="ECO:0000256" key="6">
    <source>
        <dbReference type="SAM" id="Phobius"/>
    </source>
</evidence>
<dbReference type="GO" id="GO:0004888">
    <property type="term" value="F:transmembrane signaling receptor activity"/>
    <property type="evidence" value="ECO:0007669"/>
    <property type="project" value="InterPro"/>
</dbReference>
<evidence type="ECO:0000256" key="1">
    <source>
        <dbReference type="ARBA" id="ARBA00004370"/>
    </source>
</evidence>
<feature type="domain" description="Methyl-accepting transducer" evidence="7">
    <location>
        <begin position="271"/>
        <end position="500"/>
    </location>
</feature>
<comment type="subcellular location">
    <subcellularLocation>
        <location evidence="1">Membrane</location>
    </subcellularLocation>
</comment>
<dbReference type="SMART" id="SM00304">
    <property type="entry name" value="HAMP"/>
    <property type="match status" value="1"/>
</dbReference>
<proteinExistence type="inferred from homology"/>
<feature type="transmembrane region" description="Helical" evidence="6">
    <location>
        <begin position="55"/>
        <end position="74"/>
    </location>
</feature>
<dbReference type="PRINTS" id="PR00260">
    <property type="entry name" value="CHEMTRNSDUCR"/>
</dbReference>
<feature type="compositionally biased region" description="Low complexity" evidence="5">
    <location>
        <begin position="532"/>
        <end position="577"/>
    </location>
</feature>
<evidence type="ECO:0000259" key="7">
    <source>
        <dbReference type="PROSITE" id="PS50111"/>
    </source>
</evidence>
<dbReference type="PROSITE" id="PS50111">
    <property type="entry name" value="CHEMOTAXIS_TRANSDUC_2"/>
    <property type="match status" value="1"/>
</dbReference>
<keyword evidence="6" id="KW-1133">Transmembrane helix</keyword>
<evidence type="ECO:0000256" key="3">
    <source>
        <dbReference type="ARBA" id="ARBA00029447"/>
    </source>
</evidence>
<dbReference type="CDD" id="cd11386">
    <property type="entry name" value="MCP_signal"/>
    <property type="match status" value="1"/>
</dbReference>
<dbReference type="InterPro" id="IPR004089">
    <property type="entry name" value="MCPsignal_dom"/>
</dbReference>
<comment type="caution">
    <text evidence="9">The sequence shown here is derived from an EMBL/GenBank/DDBJ whole genome shotgun (WGS) entry which is preliminary data.</text>
</comment>
<dbReference type="InterPro" id="IPR004090">
    <property type="entry name" value="Chemotax_Me-accpt_rcpt"/>
</dbReference>
<keyword evidence="2" id="KW-0488">Methylation</keyword>
<feature type="transmembrane region" description="Helical" evidence="6">
    <location>
        <begin position="192"/>
        <end position="211"/>
    </location>
</feature>
<dbReference type="PROSITE" id="PS50885">
    <property type="entry name" value="HAMP"/>
    <property type="match status" value="1"/>
</dbReference>
<dbReference type="AlphaFoldDB" id="A0A7W5FSM3"/>
<evidence type="ECO:0000313" key="10">
    <source>
        <dbReference type="Proteomes" id="UP000541535"/>
    </source>
</evidence>
<dbReference type="Pfam" id="PF12729">
    <property type="entry name" value="4HB_MCP_1"/>
    <property type="match status" value="1"/>
</dbReference>
<dbReference type="InterPro" id="IPR047347">
    <property type="entry name" value="YvaQ-like_sensor"/>
</dbReference>
<accession>A0A7W5FSM3</accession>
<comment type="similarity">
    <text evidence="3">Belongs to the methyl-accepting chemotaxis (MCP) protein family.</text>
</comment>
<organism evidence="9 10">
    <name type="scientific">Pseudoduganella violacea</name>
    <dbReference type="NCBI Taxonomy" id="1715466"/>
    <lineage>
        <taxon>Bacteria</taxon>
        <taxon>Pseudomonadati</taxon>
        <taxon>Pseudomonadota</taxon>
        <taxon>Betaproteobacteria</taxon>
        <taxon>Burkholderiales</taxon>
        <taxon>Oxalobacteraceae</taxon>
        <taxon>Telluria group</taxon>
        <taxon>Pseudoduganella</taxon>
    </lineage>
</organism>
<dbReference type="FunFam" id="1.10.287.950:FF:000001">
    <property type="entry name" value="Methyl-accepting chemotaxis sensory transducer"/>
    <property type="match status" value="1"/>
</dbReference>
<dbReference type="SMART" id="SM00283">
    <property type="entry name" value="MA"/>
    <property type="match status" value="1"/>
</dbReference>
<name>A0A7W5FSM3_9BURK</name>
<dbReference type="Pfam" id="PF00672">
    <property type="entry name" value="HAMP"/>
    <property type="match status" value="1"/>
</dbReference>
<dbReference type="Gene3D" id="1.10.287.950">
    <property type="entry name" value="Methyl-accepting chemotaxis protein"/>
    <property type="match status" value="1"/>
</dbReference>
<dbReference type="InterPro" id="IPR003660">
    <property type="entry name" value="HAMP_dom"/>
</dbReference>
<dbReference type="EMBL" id="JACHXD010000002">
    <property type="protein sequence ID" value="MBB3117712.1"/>
    <property type="molecule type" value="Genomic_DNA"/>
</dbReference>